<name>A0ABR3PF07_9PEZI</name>
<protein>
    <recommendedName>
        <fullName evidence="4">Thiolase-like protein type 1 additional C-terminal domain-containing protein</fullName>
    </recommendedName>
</protein>
<proteinExistence type="inferred from homology"/>
<dbReference type="InterPro" id="IPR040771">
    <property type="entry name" value="TLP1_add_C"/>
</dbReference>
<accession>A0ABR3PF07</accession>
<comment type="similarity">
    <text evidence="1">Belongs to the thiolase-like superfamily. Thiolase family.</text>
</comment>
<feature type="domain" description="Thiolase-like protein type 1 additional C-terminal" evidence="4">
    <location>
        <begin position="434"/>
        <end position="510"/>
    </location>
</feature>
<dbReference type="PANTHER" id="PTHR18919:SF139">
    <property type="entry name" value="THIOLASE-LIKE PROTEIN TYPE 1 ADDITIONAL C-TERMINAL DOMAIN-CONTAINING PROTEIN"/>
    <property type="match status" value="1"/>
</dbReference>
<evidence type="ECO:0000313" key="6">
    <source>
        <dbReference type="Proteomes" id="UP001562354"/>
    </source>
</evidence>
<dbReference type="GeneID" id="95974421"/>
<dbReference type="Pfam" id="PF18313">
    <property type="entry name" value="TLP1_add_C"/>
    <property type="match status" value="1"/>
</dbReference>
<reference evidence="5 6" key="1">
    <citation type="submission" date="2024-07" db="EMBL/GenBank/DDBJ databases">
        <title>Draft sequence of the Neodothiora populina.</title>
        <authorList>
            <person name="Drown D.D."/>
            <person name="Schuette U.S."/>
            <person name="Buechlein A.B."/>
            <person name="Rusch D.R."/>
            <person name="Winton L.W."/>
            <person name="Adams G.A."/>
        </authorList>
    </citation>
    <scope>NUCLEOTIDE SEQUENCE [LARGE SCALE GENOMIC DNA]</scope>
    <source>
        <strain evidence="5 6">CPC 39397</strain>
    </source>
</reference>
<evidence type="ECO:0000256" key="2">
    <source>
        <dbReference type="ARBA" id="ARBA00022679"/>
    </source>
</evidence>
<dbReference type="SUPFAM" id="SSF53901">
    <property type="entry name" value="Thiolase-like"/>
    <property type="match status" value="2"/>
</dbReference>
<organism evidence="5 6">
    <name type="scientific">Neodothiora populina</name>
    <dbReference type="NCBI Taxonomy" id="2781224"/>
    <lineage>
        <taxon>Eukaryota</taxon>
        <taxon>Fungi</taxon>
        <taxon>Dikarya</taxon>
        <taxon>Ascomycota</taxon>
        <taxon>Pezizomycotina</taxon>
        <taxon>Dothideomycetes</taxon>
        <taxon>Dothideomycetidae</taxon>
        <taxon>Dothideales</taxon>
        <taxon>Dothioraceae</taxon>
        <taxon>Neodothiora</taxon>
    </lineage>
</organism>
<dbReference type="RefSeq" id="XP_069200590.1">
    <property type="nucleotide sequence ID" value="XM_069348396.1"/>
</dbReference>
<dbReference type="Gene3D" id="2.40.50.840">
    <property type="match status" value="1"/>
</dbReference>
<evidence type="ECO:0000256" key="1">
    <source>
        <dbReference type="ARBA" id="ARBA00010982"/>
    </source>
</evidence>
<dbReference type="Proteomes" id="UP001562354">
    <property type="component" value="Unassembled WGS sequence"/>
</dbReference>
<dbReference type="InterPro" id="IPR016039">
    <property type="entry name" value="Thiolase-like"/>
</dbReference>
<dbReference type="Gene3D" id="3.40.47.10">
    <property type="match status" value="1"/>
</dbReference>
<evidence type="ECO:0000259" key="4">
    <source>
        <dbReference type="Pfam" id="PF18313"/>
    </source>
</evidence>
<dbReference type="PANTHER" id="PTHR18919">
    <property type="entry name" value="ACETYL-COA C-ACYLTRANSFERASE"/>
    <property type="match status" value="1"/>
</dbReference>
<evidence type="ECO:0000313" key="5">
    <source>
        <dbReference type="EMBL" id="KAL1304315.1"/>
    </source>
</evidence>
<evidence type="ECO:0000256" key="3">
    <source>
        <dbReference type="ARBA" id="ARBA00023315"/>
    </source>
</evidence>
<sequence>MEPPYYTPVIIGVGDVVNRLTTLSETIEPLDIIFQAIELALHDTGISDRHRQQLRSEIDSLDIVRTWTWPYPDLPTLLAARLGVRPRHKSYSGNGGNQPARIFDDAARRVARGEAKVAIVAGGEALASLTAYAKAGRLPPPDWTKVEQSVDSIFSPTTQEFPEGHGAVHSIGAPIQVYPLYEHGFRAHRKQSLLDNNRESARLYADFAKAAEQNMYSWNYGKSAKTAEEIGTVSKRNRMICSPYPLLMNAFNTVDLAAACLLTSTQYAEELGVPRRKWVFPLGGAGTEDSENFWERPNYHSCPALSASIDAALVASGLKKEEIDLFDFYSCFPIVPKLACAHLDLPITGGKKPITLLGGLTSFGGAGNNYALHAITTTTRALRSGKGTTALVLANGGCLTYQHAVCFSTTAPHETRRYPEKNPLQAVLVSKDVPPVIDGEEEVEGEAVIETYTIDYSRANTAVLGHIVCRSVKSGHRFLANHGDEDTLRRLASGVEDPIGRRVVVFGDEKMKGRRLVVFREQGARL</sequence>
<keyword evidence="3" id="KW-0012">Acyltransferase</keyword>
<comment type="caution">
    <text evidence="5">The sequence shown here is derived from an EMBL/GenBank/DDBJ whole genome shotgun (WGS) entry which is preliminary data.</text>
</comment>
<keyword evidence="6" id="KW-1185">Reference proteome</keyword>
<dbReference type="EMBL" id="JBFMKM010000009">
    <property type="protein sequence ID" value="KAL1304315.1"/>
    <property type="molecule type" value="Genomic_DNA"/>
</dbReference>
<gene>
    <name evidence="5" type="ORF">AAFC00_000718</name>
</gene>
<keyword evidence="2" id="KW-0808">Transferase</keyword>